<evidence type="ECO:0000313" key="4">
    <source>
        <dbReference type="Proteomes" id="UP001492380"/>
    </source>
</evidence>
<protein>
    <submittedName>
        <fullName evidence="3">Uncharacterized protein</fullName>
    </submittedName>
</protein>
<keyword evidence="2" id="KW-0732">Signal</keyword>
<dbReference type="EMBL" id="JBBWRZ010000011">
    <property type="protein sequence ID" value="KAK8226118.1"/>
    <property type="molecule type" value="Genomic_DNA"/>
</dbReference>
<feature type="compositionally biased region" description="Polar residues" evidence="1">
    <location>
        <begin position="177"/>
        <end position="189"/>
    </location>
</feature>
<dbReference type="Proteomes" id="UP001492380">
    <property type="component" value="Unassembled WGS sequence"/>
</dbReference>
<organism evidence="3 4">
    <name type="scientific">Phyllosticta capitalensis</name>
    <dbReference type="NCBI Taxonomy" id="121624"/>
    <lineage>
        <taxon>Eukaryota</taxon>
        <taxon>Fungi</taxon>
        <taxon>Dikarya</taxon>
        <taxon>Ascomycota</taxon>
        <taxon>Pezizomycotina</taxon>
        <taxon>Dothideomycetes</taxon>
        <taxon>Dothideomycetes incertae sedis</taxon>
        <taxon>Botryosphaeriales</taxon>
        <taxon>Phyllostictaceae</taxon>
        <taxon>Phyllosticta</taxon>
    </lineage>
</organism>
<feature type="chain" id="PRO_5046498942" evidence="2">
    <location>
        <begin position="17"/>
        <end position="436"/>
    </location>
</feature>
<gene>
    <name evidence="3" type="ORF">HDK90DRAFT_77363</name>
</gene>
<reference evidence="3 4" key="1">
    <citation type="submission" date="2024-04" db="EMBL/GenBank/DDBJ databases">
        <title>Phyllosticta paracitricarpa is synonymous to the EU quarantine fungus P. citricarpa based on phylogenomic analyses.</title>
        <authorList>
            <consortium name="Lawrence Berkeley National Laboratory"/>
            <person name="Van Ingen-Buijs V.A."/>
            <person name="Van Westerhoven A.C."/>
            <person name="Haridas S."/>
            <person name="Skiadas P."/>
            <person name="Martin F."/>
            <person name="Groenewald J.Z."/>
            <person name="Crous P.W."/>
            <person name="Seidl M.F."/>
        </authorList>
    </citation>
    <scope>NUCLEOTIDE SEQUENCE [LARGE SCALE GENOMIC DNA]</scope>
    <source>
        <strain evidence="3 4">CBS 123374</strain>
    </source>
</reference>
<feature type="compositionally biased region" description="Basic and acidic residues" evidence="1">
    <location>
        <begin position="390"/>
        <end position="406"/>
    </location>
</feature>
<feature type="compositionally biased region" description="Low complexity" evidence="1">
    <location>
        <begin position="312"/>
        <end position="326"/>
    </location>
</feature>
<comment type="caution">
    <text evidence="3">The sequence shown here is derived from an EMBL/GenBank/DDBJ whole genome shotgun (WGS) entry which is preliminary data.</text>
</comment>
<feature type="region of interest" description="Disordered" evidence="1">
    <location>
        <begin position="110"/>
        <end position="436"/>
    </location>
</feature>
<feature type="compositionally biased region" description="Polar residues" evidence="1">
    <location>
        <begin position="288"/>
        <end position="307"/>
    </location>
</feature>
<name>A0ABR1YD67_9PEZI</name>
<evidence type="ECO:0000313" key="3">
    <source>
        <dbReference type="EMBL" id="KAK8226118.1"/>
    </source>
</evidence>
<keyword evidence="4" id="KW-1185">Reference proteome</keyword>
<evidence type="ECO:0000256" key="1">
    <source>
        <dbReference type="SAM" id="MobiDB-lite"/>
    </source>
</evidence>
<accession>A0ABR1YD67</accession>
<feature type="compositionally biased region" description="Low complexity" evidence="1">
    <location>
        <begin position="243"/>
        <end position="257"/>
    </location>
</feature>
<sequence>MKSVLLLMTITSGARASVLSPTSREILLSRQLSLIGPSEIPVGTPPQGPAHSLLDHHSSPFEDESALSGEGRDFSRIKEIATAVCLHRGLEPERVLPKLVAFFDNADEQIDEDKTEQRPRVSAEKQDTNATRPPSWAPGDDAAIQGEARSSTEFWHDGDRPRRPTQTSELSQPRRGSVTSDLSISSSEETGQEEEHTKQPLIKTKTKIPSPCPEVGSGAHRRQADGSSGHLVGSPTTMSRPGSGSSDKVVLSSSVSSHRTAFRRSSDRLDYYGSGGAASTRTAERHANQSAQKTMAGSRPASKSLSGGTHHPPAAAAAQGPAAAGASDMSKSKARASMQVAPWTIGSGGGQDATAVTKQRLNVKENEAGTTTRVGASDRGTGATAAVGYGEKKNGERAEGDRDVGRKASQVRNSRRMHQQLHQQQQQQEEHRRREK</sequence>
<evidence type="ECO:0000256" key="2">
    <source>
        <dbReference type="SAM" id="SignalP"/>
    </source>
</evidence>
<proteinExistence type="predicted"/>
<feature type="signal peptide" evidence="2">
    <location>
        <begin position="1"/>
        <end position="16"/>
    </location>
</feature>
<feature type="compositionally biased region" description="Basic and acidic residues" evidence="1">
    <location>
        <begin position="115"/>
        <end position="127"/>
    </location>
</feature>